<reference evidence="4 5" key="1">
    <citation type="submission" date="2020-05" db="EMBL/GenBank/DDBJ databases">
        <title>FDA dAtabase for Regulatory Grade micrObial Sequences (FDA-ARGOS): Supporting development and validation of Infectious Disease Dx tests.</title>
        <authorList>
            <person name="Sproer C."/>
            <person name="Gronow S."/>
            <person name="Severitt S."/>
            <person name="Schroder I."/>
            <person name="Tallon L."/>
            <person name="Sadzewicz L."/>
            <person name="Zhao X."/>
            <person name="Vavikolanu K."/>
            <person name="Mehta A."/>
            <person name="Aluvathingal J."/>
            <person name="Nadendla S."/>
            <person name="Myers T."/>
            <person name="Yan Y."/>
            <person name="Sichtig H."/>
        </authorList>
    </citation>
    <scope>NUCLEOTIDE SEQUENCE [LARGE SCALE GENOMIC DNA]</scope>
    <source>
        <strain evidence="4 5">FDAARGOS_790</strain>
    </source>
</reference>
<evidence type="ECO:0000256" key="1">
    <source>
        <dbReference type="SAM" id="SignalP"/>
    </source>
</evidence>
<sequence length="344" mass="37745">MSYSYAVRTAALVLATLGMANAHAAADTAIPVGIDNFARAESDLYMTKMVSDGSFGKLVHSREPVAIDAQNVIRMNRDTLYSSGVFDLDAGPVTIELPDAGERFMSMLVVNEDHYVPAVFYGAGRHLLTKEQIGTRYVFVAIRTLADPADKKDLEQVHALQDEMRVSQDKAGTFVIPKWDQASQKKVRDALLVLASAIPNYNRAFGSKDQVDPIHHLIGTAAGWGGNPSKDATYLTGVIPQNDGKTVYRLSVGSVPVQGFWSIAVYNAEGYFQKNPYDAYSLNNLTAKKNADGSIDIQFGGCDGKIANCLPIMPDWNYTVRLYQPDEQILSGQWHFPQPQPVVH</sequence>
<dbReference type="Proteomes" id="UP000500970">
    <property type="component" value="Chromosome"/>
</dbReference>
<dbReference type="Pfam" id="PF06742">
    <property type="entry name" value="DUF1214"/>
    <property type="match status" value="1"/>
</dbReference>
<feature type="domain" description="DUF1214" evidence="2">
    <location>
        <begin position="243"/>
        <end position="327"/>
    </location>
</feature>
<keyword evidence="1" id="KW-0732">Signal</keyword>
<gene>
    <name evidence="4" type="ORF">FOC84_06650</name>
</gene>
<dbReference type="Gene3D" id="2.60.40.1610">
    <property type="entry name" value="Domain of unknown function DUF1254"/>
    <property type="match status" value="1"/>
</dbReference>
<feature type="signal peptide" evidence="1">
    <location>
        <begin position="1"/>
        <end position="24"/>
    </location>
</feature>
<evidence type="ECO:0000259" key="2">
    <source>
        <dbReference type="Pfam" id="PF06742"/>
    </source>
</evidence>
<dbReference type="InterPro" id="IPR010679">
    <property type="entry name" value="DUF1254"/>
</dbReference>
<dbReference type="PANTHER" id="PTHR36509:SF2">
    <property type="entry name" value="BLL3101 PROTEIN"/>
    <property type="match status" value="1"/>
</dbReference>
<feature type="domain" description="DUF1254" evidence="3">
    <location>
        <begin position="56"/>
        <end position="167"/>
    </location>
</feature>
<dbReference type="AlphaFoldDB" id="A0A7D4EC30"/>
<dbReference type="EMBL" id="CP053985">
    <property type="protein sequence ID" value="QKH39606.1"/>
    <property type="molecule type" value="Genomic_DNA"/>
</dbReference>
<evidence type="ECO:0000313" key="4">
    <source>
        <dbReference type="EMBL" id="QKH39606.1"/>
    </source>
</evidence>
<protein>
    <submittedName>
        <fullName evidence="4">DUF1254 domain-containing protein</fullName>
    </submittedName>
</protein>
<evidence type="ECO:0000313" key="5">
    <source>
        <dbReference type="Proteomes" id="UP000500970"/>
    </source>
</evidence>
<feature type="chain" id="PRO_5028944778" evidence="1">
    <location>
        <begin position="25"/>
        <end position="344"/>
    </location>
</feature>
<organism evidence="4 5">
    <name type="scientific">Achromobacter pestifer</name>
    <dbReference type="NCBI Taxonomy" id="1353889"/>
    <lineage>
        <taxon>Bacteria</taxon>
        <taxon>Pseudomonadati</taxon>
        <taxon>Pseudomonadota</taxon>
        <taxon>Betaproteobacteria</taxon>
        <taxon>Burkholderiales</taxon>
        <taxon>Alcaligenaceae</taxon>
        <taxon>Achromobacter</taxon>
    </lineage>
</organism>
<name>A0A7D4EC30_9BURK</name>
<dbReference type="InterPro" id="IPR037050">
    <property type="entry name" value="DUF1254_sf"/>
</dbReference>
<dbReference type="SUPFAM" id="SSF160935">
    <property type="entry name" value="VPA0735-like"/>
    <property type="match status" value="1"/>
</dbReference>
<dbReference type="Pfam" id="PF06863">
    <property type="entry name" value="DUF1254"/>
    <property type="match status" value="1"/>
</dbReference>
<dbReference type="InterPro" id="IPR010621">
    <property type="entry name" value="DUF1214"/>
</dbReference>
<evidence type="ECO:0000259" key="3">
    <source>
        <dbReference type="Pfam" id="PF06863"/>
    </source>
</evidence>
<accession>A0A7D4EC30</accession>
<dbReference type="Gene3D" id="2.60.120.600">
    <property type="entry name" value="Domain of unknown function DUF1214, C-terminal domain"/>
    <property type="match status" value="1"/>
</dbReference>
<dbReference type="InterPro" id="IPR037049">
    <property type="entry name" value="DUF1214_C_sf"/>
</dbReference>
<keyword evidence="5" id="KW-1185">Reference proteome</keyword>
<dbReference type="KEGG" id="apes:FOC84_06650"/>
<dbReference type="PANTHER" id="PTHR36509">
    <property type="entry name" value="BLL3101 PROTEIN"/>
    <property type="match status" value="1"/>
</dbReference>
<proteinExistence type="predicted"/>